<keyword evidence="3" id="KW-1185">Reference proteome</keyword>
<name>A0A8J5IXT3_9STRA</name>
<dbReference type="Proteomes" id="UP000709295">
    <property type="component" value="Unassembled WGS sequence"/>
</dbReference>
<protein>
    <submittedName>
        <fullName evidence="2">Uncharacterized protein</fullName>
    </submittedName>
</protein>
<reference evidence="2" key="1">
    <citation type="submission" date="2021-01" db="EMBL/GenBank/DDBJ databases">
        <title>Phytophthora aleatoria, a newly-described species from Pinus radiata is distinct from Phytophthora cactorum isolates based on comparative genomics.</title>
        <authorList>
            <person name="Mcdougal R."/>
            <person name="Panda P."/>
            <person name="Williams N."/>
            <person name="Studholme D.J."/>
        </authorList>
    </citation>
    <scope>NUCLEOTIDE SEQUENCE</scope>
    <source>
        <strain evidence="2">NZFS 4037</strain>
    </source>
</reference>
<dbReference type="EMBL" id="JAENGY010001232">
    <property type="protein sequence ID" value="KAG6951115.1"/>
    <property type="molecule type" value="Genomic_DNA"/>
</dbReference>
<gene>
    <name evidence="2" type="ORF">JG688_00013873</name>
</gene>
<organism evidence="2 3">
    <name type="scientific">Phytophthora aleatoria</name>
    <dbReference type="NCBI Taxonomy" id="2496075"/>
    <lineage>
        <taxon>Eukaryota</taxon>
        <taxon>Sar</taxon>
        <taxon>Stramenopiles</taxon>
        <taxon>Oomycota</taxon>
        <taxon>Peronosporomycetes</taxon>
        <taxon>Peronosporales</taxon>
        <taxon>Peronosporaceae</taxon>
        <taxon>Phytophthora</taxon>
    </lineage>
</organism>
<feature type="region of interest" description="Disordered" evidence="1">
    <location>
        <begin position="1"/>
        <end position="24"/>
    </location>
</feature>
<proteinExistence type="predicted"/>
<evidence type="ECO:0000313" key="2">
    <source>
        <dbReference type="EMBL" id="KAG6951115.1"/>
    </source>
</evidence>
<feature type="compositionally biased region" description="Polar residues" evidence="1">
    <location>
        <begin position="10"/>
        <end position="19"/>
    </location>
</feature>
<comment type="caution">
    <text evidence="2">The sequence shown here is derived from an EMBL/GenBank/DDBJ whole genome shotgun (WGS) entry which is preliminary data.</text>
</comment>
<accession>A0A8J5IXT3</accession>
<evidence type="ECO:0000313" key="3">
    <source>
        <dbReference type="Proteomes" id="UP000709295"/>
    </source>
</evidence>
<dbReference type="AlphaFoldDB" id="A0A8J5IXT3"/>
<sequence>MHPQEMDSMNLASARSASRVTKPAKWQDQGVQAVSWMAYFIVVTTTAATTSSATLTQHGNLNEDLLLDRITQVHQLIAQVKEAQRTAELAGTIDSLLATSQRKYQRDLQRYEDQLEAMD</sequence>
<evidence type="ECO:0000256" key="1">
    <source>
        <dbReference type="SAM" id="MobiDB-lite"/>
    </source>
</evidence>